<name>W4HFL5_9RHOB</name>
<protein>
    <submittedName>
        <fullName evidence="2">Uncharacterized protein</fullName>
    </submittedName>
</protein>
<evidence type="ECO:0000313" key="3">
    <source>
        <dbReference type="Proteomes" id="UP000019063"/>
    </source>
</evidence>
<dbReference type="EMBL" id="AQQW01000020">
    <property type="protein sequence ID" value="ETW10921.1"/>
    <property type="molecule type" value="Genomic_DNA"/>
</dbReference>
<accession>W4HFL5</accession>
<comment type="caution">
    <text evidence="2">The sequence shown here is derived from an EMBL/GenBank/DDBJ whole genome shotgun (WGS) entry which is preliminary data.</text>
</comment>
<organism evidence="2 3">
    <name type="scientific">Roseivivax marinus</name>
    <dbReference type="NCBI Taxonomy" id="1379903"/>
    <lineage>
        <taxon>Bacteria</taxon>
        <taxon>Pseudomonadati</taxon>
        <taxon>Pseudomonadota</taxon>
        <taxon>Alphaproteobacteria</taxon>
        <taxon>Rhodobacterales</taxon>
        <taxon>Roseobacteraceae</taxon>
        <taxon>Roseivivax</taxon>
    </lineage>
</organism>
<evidence type="ECO:0000256" key="1">
    <source>
        <dbReference type="SAM" id="MobiDB-lite"/>
    </source>
</evidence>
<evidence type="ECO:0000313" key="2">
    <source>
        <dbReference type="EMBL" id="ETW10921.1"/>
    </source>
</evidence>
<dbReference type="eggNOG" id="ENOG5033CXE">
    <property type="taxonomic scope" value="Bacteria"/>
</dbReference>
<proteinExistence type="predicted"/>
<reference evidence="2 3" key="1">
    <citation type="journal article" date="2014" name="Antonie Van Leeuwenhoek">
        <title>Roseivivax atlanticus sp. nov., isolated from surface seawater of the Atlantic Ocean.</title>
        <authorList>
            <person name="Li G."/>
            <person name="Lai Q."/>
            <person name="Liu X."/>
            <person name="Sun F."/>
            <person name="Shao Z."/>
        </authorList>
    </citation>
    <scope>NUCLEOTIDE SEQUENCE [LARGE SCALE GENOMIC DNA]</scope>
    <source>
        <strain evidence="2 3">22II-s10s</strain>
    </source>
</reference>
<dbReference type="AlphaFoldDB" id="W4HFL5"/>
<keyword evidence="3" id="KW-1185">Reference proteome</keyword>
<dbReference type="Proteomes" id="UP000019063">
    <property type="component" value="Unassembled WGS sequence"/>
</dbReference>
<feature type="region of interest" description="Disordered" evidence="1">
    <location>
        <begin position="67"/>
        <end position="90"/>
    </location>
</feature>
<dbReference type="RefSeq" id="WP_051487947.1">
    <property type="nucleotide sequence ID" value="NZ_AQQW01000020.1"/>
</dbReference>
<sequence length="103" mass="11287">MYQSRPSVSDLRYNAASSAFEGIVTFHSDSGRIRMASSFEAPLDTSYDAAVAGLREDAIRSLDRPDALRSRRAARRTQARSGSRAPAFPFGRLLGQFFGNRAA</sequence>
<gene>
    <name evidence="2" type="ORF">ATO8_19634</name>
</gene>